<gene>
    <name evidence="2" type="ORF">SDC9_170629</name>
</gene>
<keyword evidence="1" id="KW-1133">Transmembrane helix</keyword>
<protein>
    <submittedName>
        <fullName evidence="2">Uncharacterized protein</fullName>
    </submittedName>
</protein>
<dbReference type="AlphaFoldDB" id="A0A645G8K2"/>
<name>A0A645G8K2_9ZZZZ</name>
<evidence type="ECO:0000256" key="1">
    <source>
        <dbReference type="SAM" id="Phobius"/>
    </source>
</evidence>
<accession>A0A645G8K2</accession>
<evidence type="ECO:0000313" key="2">
    <source>
        <dbReference type="EMBL" id="MPN23241.1"/>
    </source>
</evidence>
<keyword evidence="1" id="KW-0812">Transmembrane</keyword>
<reference evidence="2" key="1">
    <citation type="submission" date="2019-08" db="EMBL/GenBank/DDBJ databases">
        <authorList>
            <person name="Kucharzyk K."/>
            <person name="Murdoch R.W."/>
            <person name="Higgins S."/>
            <person name="Loffler F."/>
        </authorList>
    </citation>
    <scope>NUCLEOTIDE SEQUENCE</scope>
</reference>
<organism evidence="2">
    <name type="scientific">bioreactor metagenome</name>
    <dbReference type="NCBI Taxonomy" id="1076179"/>
    <lineage>
        <taxon>unclassified sequences</taxon>
        <taxon>metagenomes</taxon>
        <taxon>ecological metagenomes</taxon>
    </lineage>
</organism>
<keyword evidence="1" id="KW-0472">Membrane</keyword>
<proteinExistence type="predicted"/>
<dbReference type="EMBL" id="VSSQ01071694">
    <property type="protein sequence ID" value="MPN23241.1"/>
    <property type="molecule type" value="Genomic_DNA"/>
</dbReference>
<comment type="caution">
    <text evidence="2">The sequence shown here is derived from an EMBL/GenBank/DDBJ whole genome shotgun (WGS) entry which is preliminary data.</text>
</comment>
<sequence>MGAILSFLVLVVLGGIIGASMLSPYTASAAVGAAGIIGLLVTVIALAITIFAVIAIIEAYGYKEYHIPVIGSLAGKFTGQR</sequence>
<feature type="transmembrane region" description="Helical" evidence="1">
    <location>
        <begin position="28"/>
        <end position="57"/>
    </location>
</feature>